<evidence type="ECO:0000256" key="1">
    <source>
        <dbReference type="ARBA" id="ARBA00004365"/>
    </source>
</evidence>
<comment type="subcellular location">
    <subcellularLocation>
        <location evidence="1">Bacterial flagellum</location>
    </subcellularLocation>
    <subcellularLocation>
        <location evidence="2">Secreted</location>
    </subcellularLocation>
</comment>
<keyword evidence="6" id="KW-0282">Flagellum</keyword>
<dbReference type="InterPro" id="IPR001029">
    <property type="entry name" value="Flagellin_N"/>
</dbReference>
<gene>
    <name evidence="6" type="ORF">GGR44_002074</name>
</gene>
<sequence>MVGITAKTMATEIRRQQQLSQQIVAGQTAVSTGISLTKPSDNSLAWVQVSDVGRAQAQQAAWQTNIAYGKARAGNAESNLGEITNLLTRAQDLAISARNGSLNDTSRAAIVEEMNTIHTTITELLNEKDYQGTPVFDDGTSTLVPVSRGLNLAVVGTRQDVSEGIDVNGAAMTMDDIFTSVLAAVQSGDDATVAGAVDSIQSAISHVVVEQAKQGVRGDRLETIGERLTDVDLDLTERRASLESTDLTKVISDVSAKLLQLEAAQSAFARITKQTLFDLIG</sequence>
<dbReference type="PANTHER" id="PTHR42792:SF1">
    <property type="entry name" value="FLAGELLAR HOOK-ASSOCIATED PROTEIN 3"/>
    <property type="match status" value="1"/>
</dbReference>
<dbReference type="Proteomes" id="UP000552757">
    <property type="component" value="Unassembled WGS sequence"/>
</dbReference>
<keyword evidence="7" id="KW-1185">Reference proteome</keyword>
<proteinExistence type="inferred from homology"/>
<dbReference type="GO" id="GO:0009288">
    <property type="term" value="C:bacterial-type flagellum"/>
    <property type="evidence" value="ECO:0007669"/>
    <property type="project" value="UniProtKB-SubCell"/>
</dbReference>
<feature type="domain" description="Flagellin N-terminal" evidence="5">
    <location>
        <begin position="16"/>
        <end position="138"/>
    </location>
</feature>
<dbReference type="Gene3D" id="1.20.1330.10">
    <property type="entry name" value="f41 fragment of flagellin, N-terminal domain"/>
    <property type="match status" value="1"/>
</dbReference>
<evidence type="ECO:0000256" key="3">
    <source>
        <dbReference type="ARBA" id="ARBA00005709"/>
    </source>
</evidence>
<dbReference type="Pfam" id="PF00669">
    <property type="entry name" value="Flagellin_N"/>
    <property type="match status" value="1"/>
</dbReference>
<evidence type="ECO:0000313" key="6">
    <source>
        <dbReference type="EMBL" id="MBB3982411.1"/>
    </source>
</evidence>
<comment type="similarity">
    <text evidence="3">Belongs to the bacterial flagellin family.</text>
</comment>
<keyword evidence="6" id="KW-0969">Cilium</keyword>
<organism evidence="6 7">
    <name type="scientific">Sphingobium fontiphilum</name>
    <dbReference type="NCBI Taxonomy" id="944425"/>
    <lineage>
        <taxon>Bacteria</taxon>
        <taxon>Pseudomonadati</taxon>
        <taxon>Pseudomonadota</taxon>
        <taxon>Alphaproteobacteria</taxon>
        <taxon>Sphingomonadales</taxon>
        <taxon>Sphingomonadaceae</taxon>
        <taxon>Sphingobium</taxon>
    </lineage>
</organism>
<dbReference type="InterPro" id="IPR001492">
    <property type="entry name" value="Flagellin"/>
</dbReference>
<name>A0A7W6GNL1_9SPHN</name>
<keyword evidence="4" id="KW-0975">Bacterial flagellum</keyword>
<evidence type="ECO:0000256" key="4">
    <source>
        <dbReference type="ARBA" id="ARBA00023143"/>
    </source>
</evidence>
<dbReference type="AlphaFoldDB" id="A0A7W6GNL1"/>
<dbReference type="SUPFAM" id="SSF64518">
    <property type="entry name" value="Phase 1 flagellin"/>
    <property type="match status" value="1"/>
</dbReference>
<dbReference type="GO" id="GO:0005198">
    <property type="term" value="F:structural molecule activity"/>
    <property type="evidence" value="ECO:0007669"/>
    <property type="project" value="InterPro"/>
</dbReference>
<evidence type="ECO:0000256" key="2">
    <source>
        <dbReference type="ARBA" id="ARBA00004613"/>
    </source>
</evidence>
<protein>
    <submittedName>
        <fullName evidence="6">Flagellar hook-associated protein 3 FlgL</fullName>
    </submittedName>
</protein>
<keyword evidence="6" id="KW-0966">Cell projection</keyword>
<evidence type="ECO:0000313" key="7">
    <source>
        <dbReference type="Proteomes" id="UP000552757"/>
    </source>
</evidence>
<dbReference type="EMBL" id="JACIEB010000004">
    <property type="protein sequence ID" value="MBB3982411.1"/>
    <property type="molecule type" value="Genomic_DNA"/>
</dbReference>
<evidence type="ECO:0000259" key="5">
    <source>
        <dbReference type="Pfam" id="PF00669"/>
    </source>
</evidence>
<dbReference type="RefSeq" id="WP_183955472.1">
    <property type="nucleotide sequence ID" value="NZ_JACIEB010000004.1"/>
</dbReference>
<dbReference type="GO" id="GO:0005576">
    <property type="term" value="C:extracellular region"/>
    <property type="evidence" value="ECO:0007669"/>
    <property type="project" value="UniProtKB-SubCell"/>
</dbReference>
<dbReference type="PANTHER" id="PTHR42792">
    <property type="entry name" value="FLAGELLIN"/>
    <property type="match status" value="1"/>
</dbReference>
<reference evidence="6 7" key="1">
    <citation type="submission" date="2020-08" db="EMBL/GenBank/DDBJ databases">
        <title>Genomic Encyclopedia of Type Strains, Phase IV (KMG-IV): sequencing the most valuable type-strain genomes for metagenomic binning, comparative biology and taxonomic classification.</title>
        <authorList>
            <person name="Goeker M."/>
        </authorList>
    </citation>
    <scope>NUCLEOTIDE SEQUENCE [LARGE SCALE GENOMIC DNA]</scope>
    <source>
        <strain evidence="6 7">DSM 29348</strain>
    </source>
</reference>
<accession>A0A7W6GNL1</accession>
<comment type="caution">
    <text evidence="6">The sequence shown here is derived from an EMBL/GenBank/DDBJ whole genome shotgun (WGS) entry which is preliminary data.</text>
</comment>